<dbReference type="Pfam" id="PF00400">
    <property type="entry name" value="WD40"/>
    <property type="match status" value="3"/>
</dbReference>
<feature type="compositionally biased region" description="Polar residues" evidence="2">
    <location>
        <begin position="1295"/>
        <end position="1312"/>
    </location>
</feature>
<feature type="compositionally biased region" description="Basic and acidic residues" evidence="2">
    <location>
        <begin position="1617"/>
        <end position="1644"/>
    </location>
</feature>
<accession>A0ABN8RHU1</accession>
<reference evidence="3 4" key="1">
    <citation type="submission" date="2022-05" db="EMBL/GenBank/DDBJ databases">
        <authorList>
            <consortium name="Genoscope - CEA"/>
            <person name="William W."/>
        </authorList>
    </citation>
    <scope>NUCLEOTIDE SEQUENCE [LARGE SCALE GENOMIC DNA]</scope>
</reference>
<comment type="caution">
    <text evidence="3">The sequence shown here is derived from an EMBL/GenBank/DDBJ whole genome shotgun (WGS) entry which is preliminary data.</text>
</comment>
<keyword evidence="1" id="KW-0853">WD repeat</keyword>
<feature type="compositionally biased region" description="Basic and acidic residues" evidence="2">
    <location>
        <begin position="674"/>
        <end position="693"/>
    </location>
</feature>
<feature type="compositionally biased region" description="Basic and acidic residues" evidence="2">
    <location>
        <begin position="1"/>
        <end position="27"/>
    </location>
</feature>
<feature type="compositionally biased region" description="Basic and acidic residues" evidence="2">
    <location>
        <begin position="1471"/>
        <end position="1491"/>
    </location>
</feature>
<feature type="region of interest" description="Disordered" evidence="2">
    <location>
        <begin position="674"/>
        <end position="698"/>
    </location>
</feature>
<feature type="region of interest" description="Disordered" evidence="2">
    <location>
        <begin position="863"/>
        <end position="882"/>
    </location>
</feature>
<feature type="region of interest" description="Disordered" evidence="2">
    <location>
        <begin position="485"/>
        <end position="534"/>
    </location>
</feature>
<proteinExistence type="predicted"/>
<feature type="compositionally biased region" description="Acidic residues" evidence="2">
    <location>
        <begin position="922"/>
        <end position="935"/>
    </location>
</feature>
<feature type="compositionally biased region" description="Basic and acidic residues" evidence="2">
    <location>
        <begin position="1029"/>
        <end position="1050"/>
    </location>
</feature>
<evidence type="ECO:0000256" key="2">
    <source>
        <dbReference type="SAM" id="MobiDB-lite"/>
    </source>
</evidence>
<feature type="compositionally biased region" description="Pro residues" evidence="2">
    <location>
        <begin position="904"/>
        <end position="921"/>
    </location>
</feature>
<sequence length="1806" mass="203944">MGDKSHILDSKDSQSEFSEFDRKRIESVGEDTEYGDETQSLLAMEERSSYSQIPFGFQSRGSYKHASKNCEIVGVTHNSRFRQFVFLDSRGITSWSYESVYNTVTRHLNYPSYQFNVLRLIIFSRKFNVYFALSKEYALKVFNLNFHEVFSVSAEMHSVLCMVFNHSRDELITGGTGGMKFWTFGEIEKDRQKAWERDSRPMANYGLVLRASYPDMGGSWVKQVELDEAMQRLYCLSERNVVAYDMVGNHLFQIVDAHRGPVTGCVYSKACNFLVTVGTDCDVNVWSRSKSGGKVHTFTGHSKAITKIMLHPENSALVITAAMDGIVKVNSLDFMEEIYSLPVFPEGIYWMHVVSSKLIYCCSNRVIEVFSLNHVCDFWALSRCSVTSLSLETCRGKSTRVMAVGNDSSVRLISRKRQNLSTVLPPPPISPLNMVKDVAYSREFNMMYLLIDEQEIWVYYTRTNPATRVESWKLDFIEDIHSHHSQDATSKSRASSPWLSEGHRSPSPNTGDLPSRGPSPLFSRDGTGRESSLSTRKEKVLITCVGILYSPITMQSVEGQACPDATHFLMAGTQDGRVLFLHMFWKGLKYHQLQANKDAVLELYHDQVMNTLVTKCRHPGIVILIWSLPFLQLLKRVDCDTDLTCFTRMNNLLLCGHKRGYLHLHSLAMDNQELHSNGDEKPTGSKRSPKDHQGAINSVDSNSQLGIFCSASQDGVIKIWDKDKTLLREILMGETLTVASFLNIQGDILIGFKHHIFMISNEKVYPLKDTSSSDLKADSFDDEAFETESDIYEDPSVRFESKKILQPDPTNMENYLVPFPNLQLKTSWFMEGRPPPDLEQQNQQDEEESISFMSDSLSLAPTEVYYSPSTTPRRTSLVSSVAMSERRASTELWELPEFGDSPVSSPPRTPPPEPTPPSTPPPEEESEEEPSEGEENVEKAEQDEGPSCGQCADLLQKDGKKKVSIVPSFRKPGGRMGNISIDSRSLRSAHGGPGYAAPVARRMVVEKPEPTAVKPRRTPRPVIKKTKKAKENPEELENTKEAENKEHDKSQVIQVTAGVKEEEQNEDAVKDVEDEGVSRRSPNVVNIPLAAQRPLIRQDTVDSQSGPGTSSIPHKQQSKQLIQDDEKTPDKESPKEIRGTEEKHMSPASQKLTDGKEVKTQSLGKDSSRNDMEENQTNIKDTLEGYDNEEGRESQQVQRQEKSPKRLSAEPNESPLMTYEDPHTGEVLERPENEVPNSTEVLEPYDEYGVDDFEDQHADGGLTSFRSKRTDRGEKSVSFAAPGLDLLRHPRRNQRQLPNYYTSGRDSPTLRSPNIVPIYESNRPGDLFSRTSENAKGVSPLTIFALARSRRENAAKVAIERRHLADGRLRKKQGRTGNASLKGEDGNVDDFELNEDDIARLMDKMDLQSQTDDRESVISLRPPSVRKSDSTLMRWCIGALKKKEREIMFPPKPSRPSSSPSAVKGKSLKQGADDGLHRNTLESEKRPKTADTIRSNESSEEEFSMFPYERSPSTNQKSKHTRDHKDAASVKARTWRQVSSDEDEDFFDAYRAIRSSVGLQGSDEDYLNSLVSKGYSDNERVTDTREIPTVETSDYSGNWQSKTLERAIRLKNQRLERQKTATERRQALESKQKEKWKVSHHSECSQDTLSKPDSVIEFITPPPAATTRTASPLPQRDQPQTRLIKEQELTNEQPYRLRLNSQSGGLGMTPLARNIKTLKSGEHHVSDIANVLPKPPPSASIPSKCSRYVLVVQPDVRQSQVEATTLEETLLFLRFPKSRVRRRHTSATIPRTVSNRSFHVETSFEM</sequence>
<feature type="region of interest" description="Disordered" evidence="2">
    <location>
        <begin position="891"/>
        <end position="1317"/>
    </location>
</feature>
<dbReference type="InterPro" id="IPR015943">
    <property type="entry name" value="WD40/YVTN_repeat-like_dom_sf"/>
</dbReference>
<feature type="compositionally biased region" description="Polar residues" evidence="2">
    <location>
        <begin position="1101"/>
        <end position="1121"/>
    </location>
</feature>
<dbReference type="PANTHER" id="PTHR45532:SF3">
    <property type="match status" value="1"/>
</dbReference>
<organism evidence="3 4">
    <name type="scientific">Porites lobata</name>
    <dbReference type="NCBI Taxonomy" id="104759"/>
    <lineage>
        <taxon>Eukaryota</taxon>
        <taxon>Metazoa</taxon>
        <taxon>Cnidaria</taxon>
        <taxon>Anthozoa</taxon>
        <taxon>Hexacorallia</taxon>
        <taxon>Scleractinia</taxon>
        <taxon>Fungiina</taxon>
        <taxon>Poritidae</taxon>
        <taxon>Porites</taxon>
    </lineage>
</organism>
<feature type="region of interest" description="Disordered" evidence="2">
    <location>
        <begin position="1"/>
        <end position="36"/>
    </location>
</feature>
<feature type="compositionally biased region" description="Basic and acidic residues" evidence="2">
    <location>
        <begin position="1189"/>
        <end position="1208"/>
    </location>
</feature>
<dbReference type="SUPFAM" id="SSF50978">
    <property type="entry name" value="WD40 repeat-like"/>
    <property type="match status" value="2"/>
</dbReference>
<feature type="repeat" description="WD" evidence="1">
    <location>
        <begin position="689"/>
        <end position="721"/>
    </location>
</feature>
<feature type="region of interest" description="Disordered" evidence="2">
    <location>
        <begin position="1446"/>
        <end position="1528"/>
    </location>
</feature>
<dbReference type="SMART" id="SM00320">
    <property type="entry name" value="WD40"/>
    <property type="match status" value="4"/>
</dbReference>
<dbReference type="Gene3D" id="2.130.10.10">
    <property type="entry name" value="YVTN repeat-like/Quinoprotein amine dehydrogenase"/>
    <property type="match status" value="2"/>
</dbReference>
<dbReference type="PROSITE" id="PS50082">
    <property type="entry name" value="WD_REPEATS_2"/>
    <property type="match status" value="2"/>
</dbReference>
<feature type="compositionally biased region" description="Acidic residues" evidence="2">
    <location>
        <begin position="1243"/>
        <end position="1254"/>
    </location>
</feature>
<evidence type="ECO:0000313" key="3">
    <source>
        <dbReference type="EMBL" id="CAH3178856.1"/>
    </source>
</evidence>
<dbReference type="PANTHER" id="PTHR45532">
    <property type="entry name" value="WD REPEAT-CONTAINING PROTEIN 97"/>
    <property type="match status" value="1"/>
</dbReference>
<protein>
    <submittedName>
        <fullName evidence="3">Uncharacterized protein</fullName>
    </submittedName>
</protein>
<feature type="compositionally biased region" description="Basic residues" evidence="2">
    <location>
        <begin position="1014"/>
        <end position="1028"/>
    </location>
</feature>
<evidence type="ECO:0000313" key="4">
    <source>
        <dbReference type="Proteomes" id="UP001159405"/>
    </source>
</evidence>
<dbReference type="EMBL" id="CALNXK010000246">
    <property type="protein sequence ID" value="CAH3178856.1"/>
    <property type="molecule type" value="Genomic_DNA"/>
</dbReference>
<feature type="region of interest" description="Disordered" evidence="2">
    <location>
        <begin position="828"/>
        <end position="856"/>
    </location>
</feature>
<feature type="compositionally biased region" description="Basic and acidic residues" evidence="2">
    <location>
        <begin position="1059"/>
        <end position="1071"/>
    </location>
</feature>
<name>A0ABN8RHU1_9CNID</name>
<dbReference type="PROSITE" id="PS50294">
    <property type="entry name" value="WD_REPEATS_REGION"/>
    <property type="match status" value="1"/>
</dbReference>
<evidence type="ECO:0000256" key="1">
    <source>
        <dbReference type="PROSITE-ProRule" id="PRU00221"/>
    </source>
</evidence>
<gene>
    <name evidence="3" type="ORF">PLOB_00021171</name>
</gene>
<keyword evidence="4" id="KW-1185">Reference proteome</keyword>
<feature type="region of interest" description="Disordered" evidence="2">
    <location>
        <begin position="1617"/>
        <end position="1649"/>
    </location>
</feature>
<dbReference type="InterPro" id="IPR036322">
    <property type="entry name" value="WD40_repeat_dom_sf"/>
</dbReference>
<feature type="repeat" description="WD" evidence="1">
    <location>
        <begin position="255"/>
        <end position="287"/>
    </location>
</feature>
<dbReference type="InterPro" id="IPR001680">
    <property type="entry name" value="WD40_rpt"/>
</dbReference>
<feature type="compositionally biased region" description="Polar residues" evidence="2">
    <location>
        <begin position="487"/>
        <end position="498"/>
    </location>
</feature>
<dbReference type="Proteomes" id="UP001159405">
    <property type="component" value="Unassembled WGS sequence"/>
</dbReference>
<feature type="compositionally biased region" description="Polar residues" evidence="2">
    <location>
        <begin position="867"/>
        <end position="882"/>
    </location>
</feature>
<feature type="compositionally biased region" description="Basic and acidic residues" evidence="2">
    <location>
        <begin position="1220"/>
        <end position="1233"/>
    </location>
</feature>
<feature type="compositionally biased region" description="Basic and acidic residues" evidence="2">
    <location>
        <begin position="1122"/>
        <end position="1145"/>
    </location>
</feature>